<evidence type="ECO:0000313" key="2">
    <source>
        <dbReference type="WBParaSite" id="Pan_g6806.t1"/>
    </source>
</evidence>
<protein>
    <submittedName>
        <fullName evidence="2">Secreted protein</fullName>
    </submittedName>
</protein>
<dbReference type="AlphaFoldDB" id="A0A7E4W5I7"/>
<name>A0A7E4W5I7_PANRE</name>
<proteinExistence type="predicted"/>
<keyword evidence="1" id="KW-1185">Reference proteome</keyword>
<reference evidence="2" key="2">
    <citation type="submission" date="2020-10" db="UniProtKB">
        <authorList>
            <consortium name="WormBaseParasite"/>
        </authorList>
    </citation>
    <scope>IDENTIFICATION</scope>
</reference>
<accession>A0A7E4W5I7</accession>
<evidence type="ECO:0000313" key="1">
    <source>
        <dbReference type="Proteomes" id="UP000492821"/>
    </source>
</evidence>
<organism evidence="1 2">
    <name type="scientific">Panagrellus redivivus</name>
    <name type="common">Microworm</name>
    <dbReference type="NCBI Taxonomy" id="6233"/>
    <lineage>
        <taxon>Eukaryota</taxon>
        <taxon>Metazoa</taxon>
        <taxon>Ecdysozoa</taxon>
        <taxon>Nematoda</taxon>
        <taxon>Chromadorea</taxon>
        <taxon>Rhabditida</taxon>
        <taxon>Tylenchina</taxon>
        <taxon>Panagrolaimomorpha</taxon>
        <taxon>Panagrolaimoidea</taxon>
        <taxon>Panagrolaimidae</taxon>
        <taxon>Panagrellus</taxon>
    </lineage>
</organism>
<sequence>MCTLSIACKKTKPDLLVPCLSFAAIWPPLLAGTVELKTGSRTKCYLLVSLIMESRFFKASARTKMFQIDSAVVGASSACLSKLSDFDVAHSFILCAVPSSLLLVLCLVKTCLLTTMAPFSTYLPA</sequence>
<dbReference type="Proteomes" id="UP000492821">
    <property type="component" value="Unassembled WGS sequence"/>
</dbReference>
<reference evidence="1" key="1">
    <citation type="journal article" date="2013" name="Genetics">
        <title>The draft genome and transcriptome of Panagrellus redivivus are shaped by the harsh demands of a free-living lifestyle.</title>
        <authorList>
            <person name="Srinivasan J."/>
            <person name="Dillman A.R."/>
            <person name="Macchietto M.G."/>
            <person name="Heikkinen L."/>
            <person name="Lakso M."/>
            <person name="Fracchia K.M."/>
            <person name="Antoshechkin I."/>
            <person name="Mortazavi A."/>
            <person name="Wong G."/>
            <person name="Sternberg P.W."/>
        </authorList>
    </citation>
    <scope>NUCLEOTIDE SEQUENCE [LARGE SCALE GENOMIC DNA]</scope>
    <source>
        <strain evidence="1">MT8872</strain>
    </source>
</reference>
<dbReference type="WBParaSite" id="Pan_g6806.t1">
    <property type="protein sequence ID" value="Pan_g6806.t1"/>
    <property type="gene ID" value="Pan_g6806"/>
</dbReference>